<dbReference type="PANTHER" id="PTHR48055">
    <property type="entry name" value="LEUCINE-RICH REPEAT RECEPTOR PROTEIN KINASE EMS1"/>
    <property type="match status" value="1"/>
</dbReference>
<evidence type="ECO:0000313" key="3">
    <source>
        <dbReference type="Proteomes" id="UP000236291"/>
    </source>
</evidence>
<comment type="caution">
    <text evidence="2">The sequence shown here is derived from an EMBL/GenBank/DDBJ whole genome shotgun (WGS) entry which is preliminary data.</text>
</comment>
<dbReference type="InterPro" id="IPR000719">
    <property type="entry name" value="Prot_kinase_dom"/>
</dbReference>
<accession>A0A2K3JMD9</accession>
<dbReference type="EMBL" id="ASHM01070623">
    <property type="protein sequence ID" value="PNX55197.1"/>
    <property type="molecule type" value="Genomic_DNA"/>
</dbReference>
<reference evidence="2 3" key="2">
    <citation type="journal article" date="2017" name="Front. Plant Sci.">
        <title>Gene Classification and Mining of Molecular Markers Useful in Red Clover (Trifolium pratense) Breeding.</title>
        <authorList>
            <person name="Istvanek J."/>
            <person name="Dluhosova J."/>
            <person name="Dluhos P."/>
            <person name="Patkova L."/>
            <person name="Nedelnik J."/>
            <person name="Repkova J."/>
        </authorList>
    </citation>
    <scope>NUCLEOTIDE SEQUENCE [LARGE SCALE GENOMIC DNA]</scope>
    <source>
        <strain evidence="3">cv. Tatra</strain>
        <tissue evidence="2">Young leaves</tissue>
    </source>
</reference>
<dbReference type="Pfam" id="PF00069">
    <property type="entry name" value="Pkinase"/>
    <property type="match status" value="1"/>
</dbReference>
<evidence type="ECO:0000313" key="2">
    <source>
        <dbReference type="EMBL" id="PNX55197.1"/>
    </source>
</evidence>
<dbReference type="InterPro" id="IPR011009">
    <property type="entry name" value="Kinase-like_dom_sf"/>
</dbReference>
<dbReference type="PROSITE" id="PS50011">
    <property type="entry name" value="PROTEIN_KINASE_DOM"/>
    <property type="match status" value="1"/>
</dbReference>
<keyword evidence="2" id="KW-0418">Kinase</keyword>
<dbReference type="AlphaFoldDB" id="A0A2K3JMD9"/>
<organism evidence="2 3">
    <name type="scientific">Trifolium pratense</name>
    <name type="common">Red clover</name>
    <dbReference type="NCBI Taxonomy" id="57577"/>
    <lineage>
        <taxon>Eukaryota</taxon>
        <taxon>Viridiplantae</taxon>
        <taxon>Streptophyta</taxon>
        <taxon>Embryophyta</taxon>
        <taxon>Tracheophyta</taxon>
        <taxon>Spermatophyta</taxon>
        <taxon>Magnoliopsida</taxon>
        <taxon>eudicotyledons</taxon>
        <taxon>Gunneridae</taxon>
        <taxon>Pentapetalae</taxon>
        <taxon>rosids</taxon>
        <taxon>fabids</taxon>
        <taxon>Fabales</taxon>
        <taxon>Fabaceae</taxon>
        <taxon>Papilionoideae</taxon>
        <taxon>50 kb inversion clade</taxon>
        <taxon>NPAAA clade</taxon>
        <taxon>Hologalegina</taxon>
        <taxon>IRL clade</taxon>
        <taxon>Trifolieae</taxon>
        <taxon>Trifolium</taxon>
    </lineage>
</organism>
<evidence type="ECO:0000259" key="1">
    <source>
        <dbReference type="PROSITE" id="PS50011"/>
    </source>
</evidence>
<dbReference type="Proteomes" id="UP000236291">
    <property type="component" value="Unassembled WGS sequence"/>
</dbReference>
<dbReference type="ExpressionAtlas" id="A0A2K3JMD9">
    <property type="expression patterns" value="baseline"/>
</dbReference>
<dbReference type="GO" id="GO:0004672">
    <property type="term" value="F:protein kinase activity"/>
    <property type="evidence" value="ECO:0007669"/>
    <property type="project" value="InterPro"/>
</dbReference>
<gene>
    <name evidence="2" type="ORF">L195_g048824</name>
</gene>
<dbReference type="Gene3D" id="1.10.510.10">
    <property type="entry name" value="Transferase(Phosphotransferase) domain 1"/>
    <property type="match status" value="1"/>
</dbReference>
<dbReference type="SMART" id="SM00220">
    <property type="entry name" value="S_TKc"/>
    <property type="match status" value="1"/>
</dbReference>
<protein>
    <submittedName>
        <fullName evidence="2">Kinase-like protein</fullName>
    </submittedName>
</protein>
<dbReference type="InterPro" id="IPR008271">
    <property type="entry name" value="Ser/Thr_kinase_AS"/>
</dbReference>
<reference evidence="2 3" key="1">
    <citation type="journal article" date="2014" name="Am. J. Bot.">
        <title>Genome assembly and annotation for red clover (Trifolium pratense; Fabaceae).</title>
        <authorList>
            <person name="Istvanek J."/>
            <person name="Jaros M."/>
            <person name="Krenek A."/>
            <person name="Repkova J."/>
        </authorList>
    </citation>
    <scope>NUCLEOTIDE SEQUENCE [LARGE SCALE GENOMIC DNA]</scope>
    <source>
        <strain evidence="3">cv. Tatra</strain>
        <tissue evidence="2">Young leaves</tissue>
    </source>
</reference>
<dbReference type="InterPro" id="IPR051564">
    <property type="entry name" value="LRR_receptor-like_kinase"/>
</dbReference>
<feature type="non-terminal residue" evidence="2">
    <location>
        <position position="203"/>
    </location>
</feature>
<dbReference type="PANTHER" id="PTHR48055:SF55">
    <property type="entry name" value="PROTEIN KINASE DOMAIN-CONTAINING PROTEIN"/>
    <property type="match status" value="1"/>
</dbReference>
<name>A0A2K3JMD9_TRIPR</name>
<keyword evidence="2" id="KW-0808">Transferase</keyword>
<dbReference type="PROSITE" id="PS00108">
    <property type="entry name" value="PROTEIN_KINASE_ST"/>
    <property type="match status" value="1"/>
</dbReference>
<dbReference type="GO" id="GO:0005524">
    <property type="term" value="F:ATP binding"/>
    <property type="evidence" value="ECO:0007669"/>
    <property type="project" value="InterPro"/>
</dbReference>
<dbReference type="SUPFAM" id="SSF56112">
    <property type="entry name" value="Protein kinase-like (PK-like)"/>
    <property type="match status" value="1"/>
</dbReference>
<sequence>MKNGSLDQWLHTEPPIKLDLSQRLNIIIDVASALHYLHQECEQLVLHCDLKSSNVLLDDDLVARDFGIARLVSVIGDISHKDTITIGIRGTLSYAPPVLEYGLGYEVSSDMYSFGIPMLEILTGRRPTDEVFEDGQNLHNFVAISFPGNLIKILDPHLVSRNGELGTDDQNSENLIKILDPHLVSRNGELATDDQNSENLIPT</sequence>
<dbReference type="GO" id="GO:0016020">
    <property type="term" value="C:membrane"/>
    <property type="evidence" value="ECO:0007669"/>
    <property type="project" value="TreeGrafter"/>
</dbReference>
<feature type="domain" description="Protein kinase" evidence="1">
    <location>
        <begin position="1"/>
        <end position="203"/>
    </location>
</feature>
<proteinExistence type="predicted"/>